<sequence>MPGKQVTELEALPSFTDTSLLPVHNGAGLKKGLLSKLVEYLGTKFSNPNLLINPDFKVNQRGLTTYNETDYSFDRWKIYNTTVKQLGNGISYKGGSATTNSVGTLENYISQILETELNEEFTISVKVSSIVGSFRLEAMKKGGTSLLGGNALIGKKEITTNGIHTLTLDGSSAPLSIIRFGTTSQNGACTIEWIKLEKGKVATTFVAPNYADELIKCQRYYFKRYYYYVFYSGSASFTYIFSDTIPSMRIKPTVNFANTSNSGLTRAVVSLDTTVKDLTLLIQAVTSKVGNCNVGGTIELDAEIYDDE</sequence>
<proteinExistence type="predicted"/>
<evidence type="ECO:0000313" key="1">
    <source>
        <dbReference type="EMBL" id="DAF47882.1"/>
    </source>
</evidence>
<accession>A0A8S5SB04</accession>
<name>A0A8S5SB04_9CAUD</name>
<dbReference type="EMBL" id="BK032561">
    <property type="protein sequence ID" value="DAF47882.1"/>
    <property type="molecule type" value="Genomic_DNA"/>
</dbReference>
<protein>
    <submittedName>
        <fullName evidence="1">Tail fiber protein</fullName>
    </submittedName>
</protein>
<organism evidence="1">
    <name type="scientific">Siphoviridae sp. ct0D87</name>
    <dbReference type="NCBI Taxonomy" id="2827760"/>
    <lineage>
        <taxon>Viruses</taxon>
        <taxon>Duplodnaviria</taxon>
        <taxon>Heunggongvirae</taxon>
        <taxon>Uroviricota</taxon>
        <taxon>Caudoviricetes</taxon>
    </lineage>
</organism>
<reference evidence="1" key="1">
    <citation type="journal article" date="2021" name="Proc. Natl. Acad. Sci. U.S.A.">
        <title>A Catalog of Tens of Thousands of Viruses from Human Metagenomes Reveals Hidden Associations with Chronic Diseases.</title>
        <authorList>
            <person name="Tisza M.J."/>
            <person name="Buck C.B."/>
        </authorList>
    </citation>
    <scope>NUCLEOTIDE SEQUENCE</scope>
    <source>
        <strain evidence="1">Ct0D87</strain>
    </source>
</reference>